<keyword evidence="2" id="KW-1185">Reference proteome</keyword>
<accession>A0A6S7KR36</accession>
<organism evidence="1 2">
    <name type="scientific">Paramuricea clavata</name>
    <name type="common">Red gorgonian</name>
    <name type="synonym">Violescent sea-whip</name>
    <dbReference type="NCBI Taxonomy" id="317549"/>
    <lineage>
        <taxon>Eukaryota</taxon>
        <taxon>Metazoa</taxon>
        <taxon>Cnidaria</taxon>
        <taxon>Anthozoa</taxon>
        <taxon>Octocorallia</taxon>
        <taxon>Malacalcyonacea</taxon>
        <taxon>Plexauridae</taxon>
        <taxon>Paramuricea</taxon>
    </lineage>
</organism>
<gene>
    <name evidence="1" type="ORF">PACLA_8A035118</name>
</gene>
<dbReference type="Proteomes" id="UP001152795">
    <property type="component" value="Unassembled WGS sequence"/>
</dbReference>
<evidence type="ECO:0000313" key="2">
    <source>
        <dbReference type="Proteomes" id="UP001152795"/>
    </source>
</evidence>
<name>A0A6S7KR36_PARCT</name>
<dbReference type="AlphaFoldDB" id="A0A6S7KR36"/>
<reference evidence="1" key="1">
    <citation type="submission" date="2020-04" db="EMBL/GenBank/DDBJ databases">
        <authorList>
            <person name="Alioto T."/>
            <person name="Alioto T."/>
            <person name="Gomez Garrido J."/>
        </authorList>
    </citation>
    <scope>NUCLEOTIDE SEQUENCE</scope>
    <source>
        <strain evidence="1">A484AB</strain>
    </source>
</reference>
<sequence length="140" mass="15873">METCCSLSNLGNIVCSESRGMSTNVNLLECTEDIHNLVSCHLSKSSLKEYEFILARAGLFHLENEQLKSMVVFPNHRNILGRFWRPFVPVNVPHMQGKNAVTKGEMLLIFSYPRKCTNCLEQLFRLDALKEAKNSLTSPV</sequence>
<protein>
    <submittedName>
        <fullName evidence="1">Uncharacterized protein</fullName>
    </submittedName>
</protein>
<proteinExistence type="predicted"/>
<comment type="caution">
    <text evidence="1">The sequence shown here is derived from an EMBL/GenBank/DDBJ whole genome shotgun (WGS) entry which is preliminary data.</text>
</comment>
<dbReference type="EMBL" id="CACRXK020012205">
    <property type="protein sequence ID" value="CAB4022878.1"/>
    <property type="molecule type" value="Genomic_DNA"/>
</dbReference>
<evidence type="ECO:0000313" key="1">
    <source>
        <dbReference type="EMBL" id="CAB4022878.1"/>
    </source>
</evidence>